<dbReference type="Proteomes" id="UP000002220">
    <property type="component" value="Chromosome"/>
</dbReference>
<dbReference type="PANTHER" id="PTHR32305">
    <property type="match status" value="1"/>
</dbReference>
<dbReference type="Pfam" id="PF25023">
    <property type="entry name" value="TEN_YD-shell"/>
    <property type="match status" value="2"/>
</dbReference>
<accession>D5SWT6</accession>
<feature type="domain" description="Teneurin-like YD-shell" evidence="3">
    <location>
        <begin position="136"/>
        <end position="258"/>
    </location>
</feature>
<proteinExistence type="predicted"/>
<dbReference type="HOGENOM" id="CLU_001218_1_1_0"/>
<gene>
    <name evidence="4" type="ordered locus">Plim_1603</name>
</gene>
<sequence>MSAFRSRETFSASHSDPAAAQPLTEGPSNDTVLVSAAEYDIAGRPILSTQHVDSSTTRETTYSYDYRGRRLVTQGEENFCQKETYDFRGQLIRSERYDGSPTGTLLSRIETDYDPLGRPYQSRRYAVNPTTGSVGAAMVDEVWYDQSGNVLQRTPANLALTESMTYDGLGRVLTITDARDAVTTLAYNIAGHQLSLTDAEENTTTWRYDGVGRVIEEENSLGKSRFFAYNTAGHLETRTDRNGRVIQLVHDDLGRPDTELWKTGGSTVNTVSRTYDAEGRLQSISDDVSAYAYTYDLFGHIATVDNDGTDDVPHVLLTADWNRAGNRLSLAAQVESSDDFTNSYLHNALGQPTQITQQGSVGGNSVTEKRVEFGYDVLNRPHAISRFEQVSGGTSLADSAFTFDDYGRIVQLKHAQSATILAQHYYTYDADRRLSSHETLDGTSAYDYDAIAQLTAADHPTTPDEAYSYDLTGNRTNTGYITGTNNQLLEDGTYEYLYDDEGNRIRKTEVATGDYTVYSWDHRNRLTQVEHRDSLDTPQKRVAYTYDIHNQRITRKLDSTANNSWNDIRHYTFDPTTKGTTSDCVFIHDDSGDLLTRFLHGPGIDMPLAEEDDIGNIKWLLADHLGTIRDVAEHNAGTTTVTNHLTYSTFGQITGSTAGQPLPHYTFTAREYDEDTGLHWYRARWYDAEVGRFVSEDPIEFSGGDTSLLRYTRNTSTSRKDPSGLKEPYFDWTMYGIWCTGYADHYTLKTEPIKPRVKVHTPTTPQCDLNRIIRVDPNAPGRQTCFQLHEFIRLNVDHGMLTKGIPNKQYTELHFQAPLFGNNTWGIQSGEGRPPLHQLW</sequence>
<dbReference type="eggNOG" id="COG3209">
    <property type="taxonomic scope" value="Bacteria"/>
</dbReference>
<keyword evidence="5" id="KW-1185">Reference proteome</keyword>
<reference evidence="4 5" key="1">
    <citation type="journal article" date="2010" name="Stand. Genomic Sci.">
        <title>Complete genome sequence of Planctomyces limnophilus type strain (Mu 290).</title>
        <authorList>
            <person name="Labutti K."/>
            <person name="Sikorski J."/>
            <person name="Schneider S."/>
            <person name="Nolan M."/>
            <person name="Lucas S."/>
            <person name="Glavina Del Rio T."/>
            <person name="Tice H."/>
            <person name="Cheng J.F."/>
            <person name="Goodwin L."/>
            <person name="Pitluck S."/>
            <person name="Liolios K."/>
            <person name="Ivanova N."/>
            <person name="Mavromatis K."/>
            <person name="Mikhailova N."/>
            <person name="Pati A."/>
            <person name="Chen A."/>
            <person name="Palaniappan K."/>
            <person name="Land M."/>
            <person name="Hauser L."/>
            <person name="Chang Y.J."/>
            <person name="Jeffries C.D."/>
            <person name="Tindall B.J."/>
            <person name="Rohde M."/>
            <person name="Goker M."/>
            <person name="Woyke T."/>
            <person name="Bristow J."/>
            <person name="Eisen J.A."/>
            <person name="Markowitz V."/>
            <person name="Hugenholtz P."/>
            <person name="Kyrpides N.C."/>
            <person name="Klenk H.P."/>
            <person name="Lapidus A."/>
        </authorList>
    </citation>
    <scope>NUCLEOTIDE SEQUENCE [LARGE SCALE GENOMIC DNA]</scope>
    <source>
        <strain evidence="5">ATCC 43296 / DSM 3776 / IFAM 1008 / 290</strain>
    </source>
</reference>
<dbReference type="EMBL" id="CP001744">
    <property type="protein sequence ID" value="ADG67436.1"/>
    <property type="molecule type" value="Genomic_DNA"/>
</dbReference>
<dbReference type="InterPro" id="IPR006530">
    <property type="entry name" value="YD"/>
</dbReference>
<name>D5SWT6_PLAL2</name>
<organism evidence="4 5">
    <name type="scientific">Planctopirus limnophila (strain ATCC 43296 / DSM 3776 / IFAM 1008 / Mu 290)</name>
    <name type="common">Planctomyces limnophilus</name>
    <dbReference type="NCBI Taxonomy" id="521674"/>
    <lineage>
        <taxon>Bacteria</taxon>
        <taxon>Pseudomonadati</taxon>
        <taxon>Planctomycetota</taxon>
        <taxon>Planctomycetia</taxon>
        <taxon>Planctomycetales</taxon>
        <taxon>Planctomycetaceae</taxon>
        <taxon>Planctopirus</taxon>
    </lineage>
</organism>
<dbReference type="PROSITE" id="PS00430">
    <property type="entry name" value="TONB_DEPENDENT_REC_1"/>
    <property type="match status" value="1"/>
</dbReference>
<evidence type="ECO:0000256" key="1">
    <source>
        <dbReference type="ARBA" id="ARBA00022737"/>
    </source>
</evidence>
<evidence type="ECO:0000313" key="5">
    <source>
        <dbReference type="Proteomes" id="UP000002220"/>
    </source>
</evidence>
<keyword evidence="1" id="KW-0677">Repeat</keyword>
<dbReference type="STRING" id="521674.Plim_1603"/>
<dbReference type="InterPro" id="IPR056823">
    <property type="entry name" value="TEN-like_YD-shell"/>
</dbReference>
<dbReference type="KEGG" id="plm:Plim_1603"/>
<dbReference type="NCBIfam" id="TIGR03696">
    <property type="entry name" value="Rhs_assc_core"/>
    <property type="match status" value="1"/>
</dbReference>
<evidence type="ECO:0000313" key="4">
    <source>
        <dbReference type="EMBL" id="ADG67436.1"/>
    </source>
</evidence>
<dbReference type="AlphaFoldDB" id="D5SWT6"/>
<dbReference type="Gene3D" id="2.180.10.10">
    <property type="entry name" value="RHS repeat-associated core"/>
    <property type="match status" value="2"/>
</dbReference>
<dbReference type="InterPro" id="IPR010916">
    <property type="entry name" value="TonB_box_CS"/>
</dbReference>
<dbReference type="NCBIfam" id="TIGR01643">
    <property type="entry name" value="YD_repeat_2x"/>
    <property type="match status" value="1"/>
</dbReference>
<dbReference type="PANTHER" id="PTHR32305:SF15">
    <property type="entry name" value="PROTEIN RHSA-RELATED"/>
    <property type="match status" value="1"/>
</dbReference>
<dbReference type="InterPro" id="IPR050708">
    <property type="entry name" value="T6SS_VgrG/RHS"/>
</dbReference>
<evidence type="ECO:0000256" key="2">
    <source>
        <dbReference type="SAM" id="MobiDB-lite"/>
    </source>
</evidence>
<dbReference type="InterPro" id="IPR022385">
    <property type="entry name" value="Rhs_assc_core"/>
</dbReference>
<evidence type="ECO:0000259" key="3">
    <source>
        <dbReference type="Pfam" id="PF25023"/>
    </source>
</evidence>
<feature type="region of interest" description="Disordered" evidence="2">
    <location>
        <begin position="1"/>
        <end position="29"/>
    </location>
</feature>
<feature type="domain" description="Teneurin-like YD-shell" evidence="3">
    <location>
        <begin position="395"/>
        <end position="697"/>
    </location>
</feature>
<protein>
    <submittedName>
        <fullName evidence="4">YD repeat protein</fullName>
    </submittedName>
</protein>